<protein>
    <submittedName>
        <fullName evidence="2">Protein ycf2</fullName>
    </submittedName>
</protein>
<dbReference type="EMBL" id="BMAC01000262">
    <property type="protein sequence ID" value="GFP92006.1"/>
    <property type="molecule type" value="Genomic_DNA"/>
</dbReference>
<dbReference type="Proteomes" id="UP000653305">
    <property type="component" value="Unassembled WGS sequence"/>
</dbReference>
<dbReference type="Pfam" id="PF05695">
    <property type="entry name" value="Ycf2"/>
    <property type="match status" value="1"/>
</dbReference>
<organism evidence="2 3">
    <name type="scientific">Phtheirospermum japonicum</name>
    <dbReference type="NCBI Taxonomy" id="374723"/>
    <lineage>
        <taxon>Eukaryota</taxon>
        <taxon>Viridiplantae</taxon>
        <taxon>Streptophyta</taxon>
        <taxon>Embryophyta</taxon>
        <taxon>Tracheophyta</taxon>
        <taxon>Spermatophyta</taxon>
        <taxon>Magnoliopsida</taxon>
        <taxon>eudicotyledons</taxon>
        <taxon>Gunneridae</taxon>
        <taxon>Pentapetalae</taxon>
        <taxon>asterids</taxon>
        <taxon>lamiids</taxon>
        <taxon>Lamiales</taxon>
        <taxon>Orobanchaceae</taxon>
        <taxon>Orobanchaceae incertae sedis</taxon>
        <taxon>Phtheirospermum</taxon>
    </lineage>
</organism>
<dbReference type="AlphaFoldDB" id="A0A830BYY6"/>
<evidence type="ECO:0000313" key="3">
    <source>
        <dbReference type="Proteomes" id="UP000653305"/>
    </source>
</evidence>
<reference evidence="2" key="1">
    <citation type="submission" date="2020-07" db="EMBL/GenBank/DDBJ databases">
        <title>Ethylene signaling mediates host invasion by parasitic plants.</title>
        <authorList>
            <person name="Yoshida S."/>
        </authorList>
    </citation>
    <scope>NUCLEOTIDE SEQUENCE</scope>
    <source>
        <strain evidence="2">Okayama</strain>
    </source>
</reference>
<gene>
    <name evidence="2" type="ORF">PHJA_001344700</name>
</gene>
<comment type="caution">
    <text evidence="2">The sequence shown here is derived from an EMBL/GenBank/DDBJ whole genome shotgun (WGS) entry which is preliminary data.</text>
</comment>
<feature type="non-terminal residue" evidence="2">
    <location>
        <position position="1"/>
    </location>
</feature>
<keyword evidence="3" id="KW-1185">Reference proteome</keyword>
<dbReference type="InterPro" id="IPR056777">
    <property type="entry name" value="Ycf2_N"/>
</dbReference>
<sequence length="56" mass="6498">SSNITRLIVSLLHLPKGKNIFESCFLNPKESTWVLPITKKCSMSKSNQGSQWWRNY</sequence>
<feature type="domain" description="Ycf2 N-terminal" evidence="1">
    <location>
        <begin position="1"/>
        <end position="56"/>
    </location>
</feature>
<dbReference type="OrthoDB" id="1896775at2759"/>
<name>A0A830BYY6_9LAMI</name>
<evidence type="ECO:0000313" key="2">
    <source>
        <dbReference type="EMBL" id="GFP92006.1"/>
    </source>
</evidence>
<evidence type="ECO:0000259" key="1">
    <source>
        <dbReference type="Pfam" id="PF05695"/>
    </source>
</evidence>
<proteinExistence type="predicted"/>
<accession>A0A830BYY6</accession>